<dbReference type="Gene3D" id="3.60.10.10">
    <property type="entry name" value="Endonuclease/exonuclease/phosphatase"/>
    <property type="match status" value="1"/>
</dbReference>
<evidence type="ECO:0000313" key="4">
    <source>
        <dbReference type="Proteomes" id="UP001142462"/>
    </source>
</evidence>
<feature type="domain" description="Endonuclease/exonuclease/phosphatase" evidence="2">
    <location>
        <begin position="107"/>
        <end position="331"/>
    </location>
</feature>
<feature type="transmembrane region" description="Helical" evidence="1">
    <location>
        <begin position="67"/>
        <end position="88"/>
    </location>
</feature>
<keyword evidence="3" id="KW-0255">Endonuclease</keyword>
<keyword evidence="1" id="KW-0472">Membrane</keyword>
<comment type="caution">
    <text evidence="3">The sequence shown here is derived from an EMBL/GenBank/DDBJ whole genome shotgun (WGS) entry which is preliminary data.</text>
</comment>
<feature type="transmembrane region" description="Helical" evidence="1">
    <location>
        <begin position="37"/>
        <end position="60"/>
    </location>
</feature>
<dbReference type="RefSeq" id="WP_271172143.1">
    <property type="nucleotide sequence ID" value="NZ_BSEJ01000001.1"/>
</dbReference>
<gene>
    <name evidence="3" type="ORF">GCM10017576_05640</name>
</gene>
<keyword evidence="4" id="KW-1185">Reference proteome</keyword>
<dbReference type="Proteomes" id="UP001142462">
    <property type="component" value="Unassembled WGS sequence"/>
</dbReference>
<keyword evidence="1" id="KW-0812">Transmembrane</keyword>
<dbReference type="Pfam" id="PF03372">
    <property type="entry name" value="Exo_endo_phos"/>
    <property type="match status" value="1"/>
</dbReference>
<reference evidence="3" key="1">
    <citation type="journal article" date="2014" name="Int. J. Syst. Evol. Microbiol.">
        <title>Complete genome sequence of Corynebacterium casei LMG S-19264T (=DSM 44701T), isolated from a smear-ripened cheese.</title>
        <authorList>
            <consortium name="US DOE Joint Genome Institute (JGI-PGF)"/>
            <person name="Walter F."/>
            <person name="Albersmeier A."/>
            <person name="Kalinowski J."/>
            <person name="Ruckert C."/>
        </authorList>
    </citation>
    <scope>NUCLEOTIDE SEQUENCE</scope>
    <source>
        <strain evidence="3">VKM Ac-1020</strain>
    </source>
</reference>
<reference evidence="3" key="2">
    <citation type="submission" date="2023-01" db="EMBL/GenBank/DDBJ databases">
        <authorList>
            <person name="Sun Q."/>
            <person name="Evtushenko L."/>
        </authorList>
    </citation>
    <scope>NUCLEOTIDE SEQUENCE</scope>
    <source>
        <strain evidence="3">VKM Ac-1020</strain>
    </source>
</reference>
<dbReference type="AlphaFoldDB" id="A0A9W6H0V3"/>
<organism evidence="3 4">
    <name type="scientific">Microbacterium barkeri</name>
    <dbReference type="NCBI Taxonomy" id="33917"/>
    <lineage>
        <taxon>Bacteria</taxon>
        <taxon>Bacillati</taxon>
        <taxon>Actinomycetota</taxon>
        <taxon>Actinomycetes</taxon>
        <taxon>Micrococcales</taxon>
        <taxon>Microbacteriaceae</taxon>
        <taxon>Microbacterium</taxon>
    </lineage>
</organism>
<protein>
    <submittedName>
        <fullName evidence="3">Endonuclease</fullName>
    </submittedName>
</protein>
<evidence type="ECO:0000259" key="2">
    <source>
        <dbReference type="Pfam" id="PF03372"/>
    </source>
</evidence>
<name>A0A9W6H0V3_9MICO</name>
<proteinExistence type="predicted"/>
<evidence type="ECO:0000256" key="1">
    <source>
        <dbReference type="SAM" id="Phobius"/>
    </source>
</evidence>
<dbReference type="GO" id="GO:0004519">
    <property type="term" value="F:endonuclease activity"/>
    <property type="evidence" value="ECO:0007669"/>
    <property type="project" value="UniProtKB-KW"/>
</dbReference>
<dbReference type="InterPro" id="IPR036691">
    <property type="entry name" value="Endo/exonu/phosph_ase_sf"/>
</dbReference>
<sequence length="342" mass="35738">MLRLLGILVTVLFAIATAVLTWPGFFRLEQTFPIAQLAALRGLVVVALAIITILFLLVAFIRPMRGFALSMALVSAIGAISGGVVLGMRGYGTDALPAATDTSVRVMTWNTAGNAMGADEIAETAVAMGVDIVALPETADFVGEEVAVAMRDLGSPMWVHHVALRPDVEDGPQAWQTTLLISPELGDYSVIEASSDLTSNTEVVPSVVAMPVDGQGPIVVAVHAVSPQPEYMDEWADDLRWVSDQCVDGNVILAGDFNATIDHMASLGVDGADLGYCSDAAATTGNGAVGTWPTDIPALLSAPIDHVMHSASWKATGSLVLTNLDDAGSDHRPLVVQLEPAG</sequence>
<keyword evidence="3" id="KW-0378">Hydrolase</keyword>
<dbReference type="EMBL" id="BSEJ01000001">
    <property type="protein sequence ID" value="GLJ60435.1"/>
    <property type="molecule type" value="Genomic_DNA"/>
</dbReference>
<keyword evidence="3" id="KW-0540">Nuclease</keyword>
<keyword evidence="1" id="KW-1133">Transmembrane helix</keyword>
<accession>A0A9W6H0V3</accession>
<dbReference type="SUPFAM" id="SSF56219">
    <property type="entry name" value="DNase I-like"/>
    <property type="match status" value="1"/>
</dbReference>
<evidence type="ECO:0000313" key="3">
    <source>
        <dbReference type="EMBL" id="GLJ60435.1"/>
    </source>
</evidence>
<dbReference type="InterPro" id="IPR005135">
    <property type="entry name" value="Endo/exonuclease/phosphatase"/>
</dbReference>